<dbReference type="Pfam" id="PF05065">
    <property type="entry name" value="Phage_capsid"/>
    <property type="match status" value="1"/>
</dbReference>
<evidence type="ECO:0000313" key="6">
    <source>
        <dbReference type="Proteomes" id="UP000701680"/>
    </source>
</evidence>
<dbReference type="InterPro" id="IPR024455">
    <property type="entry name" value="Phage_capsid"/>
</dbReference>
<evidence type="ECO:0000313" key="4">
    <source>
        <dbReference type="EMBL" id="NVH58912.1"/>
    </source>
</evidence>
<dbReference type="InterPro" id="IPR054612">
    <property type="entry name" value="Phage_capsid-like_C"/>
</dbReference>
<proteinExistence type="predicted"/>
<dbReference type="Proteomes" id="UP000701680">
    <property type="component" value="Unassembled WGS sequence"/>
</dbReference>
<accession>A0A850HMF7</accession>
<comment type="caution">
    <text evidence="4">The sequence shown here is derived from an EMBL/GenBank/DDBJ whole genome shotgun (WGS) entry which is preliminary data.</text>
</comment>
<dbReference type="AlphaFoldDB" id="A0A850HMF7"/>
<dbReference type="SUPFAM" id="SSF56563">
    <property type="entry name" value="Major capsid protein gp5"/>
    <property type="match status" value="1"/>
</dbReference>
<evidence type="ECO:0000313" key="3">
    <source>
        <dbReference type="EMBL" id="NSK15139.1"/>
    </source>
</evidence>
<gene>
    <name evidence="4" type="ORF">G5A66_09700</name>
    <name evidence="3" type="ORF">G5A75_09725</name>
</gene>
<dbReference type="EMBL" id="JAAITX010000006">
    <property type="protein sequence ID" value="NVH58912.1"/>
    <property type="molecule type" value="Genomic_DNA"/>
</dbReference>
<reference evidence="5 6" key="1">
    <citation type="journal article" date="2020" name="Cell Host Microbe">
        <title>Functional and Genomic Variation between Human-Derived Isolates of Lachnospiraceae Reveals Inter- and Intra-Species Diversity.</title>
        <authorList>
            <person name="Sorbara M.T."/>
            <person name="Littmann E.R."/>
            <person name="Fontana E."/>
            <person name="Moody T.U."/>
            <person name="Kohout C.E."/>
            <person name="Gjonbalaj M."/>
            <person name="Eaton V."/>
            <person name="Seok R."/>
            <person name="Leiner I.M."/>
            <person name="Pamer E.G."/>
        </authorList>
    </citation>
    <scope>NUCLEOTIDE SEQUENCE [LARGE SCALE GENOMIC DNA]</scope>
    <source>
        <strain evidence="4 5">MSK.17.11</strain>
        <strain evidence="3 6">MSK.17.38</strain>
    </source>
</reference>
<feature type="domain" description="Phage capsid-like C-terminal" evidence="2">
    <location>
        <begin position="15"/>
        <end position="109"/>
    </location>
</feature>
<evidence type="ECO:0000313" key="5">
    <source>
        <dbReference type="Proteomes" id="UP000528555"/>
    </source>
</evidence>
<evidence type="ECO:0000259" key="2">
    <source>
        <dbReference type="Pfam" id="PF05065"/>
    </source>
</evidence>
<dbReference type="Proteomes" id="UP000528555">
    <property type="component" value="Unassembled WGS sequence"/>
</dbReference>
<comment type="subcellular location">
    <subcellularLocation>
        <location evidence="1">Virion</location>
    </subcellularLocation>
</comment>
<keyword evidence="5" id="KW-1185">Reference proteome</keyword>
<dbReference type="NCBIfam" id="TIGR01554">
    <property type="entry name" value="major_cap_HK97"/>
    <property type="match status" value="1"/>
</dbReference>
<name>A0A850HMF7_9FIRM</name>
<reference evidence="4" key="2">
    <citation type="submission" date="2020-02" db="EMBL/GenBank/DDBJ databases">
        <authorList>
            <person name="Littmann E."/>
            <person name="Sorbara M."/>
        </authorList>
    </citation>
    <scope>NUCLEOTIDE SEQUENCE</scope>
    <source>
        <strain evidence="4">MSK.17.11</strain>
        <strain evidence="3">MSK.17.38</strain>
    </source>
</reference>
<dbReference type="EMBL" id="JAAIUO010000006">
    <property type="protein sequence ID" value="NSK15139.1"/>
    <property type="molecule type" value="Genomic_DNA"/>
</dbReference>
<protein>
    <submittedName>
        <fullName evidence="4">Phage major capsid protein</fullName>
    </submittedName>
</protein>
<sequence length="111" mass="12466">MSAFLKTEIHLAALALHSVKDANGSYIWKHSDDTIFGRPVISTPYMPNIGTGAKPIAFGDLSYYWIMERRPLSVKVLRERYAIEGLVGFAAHEHLDRKLIRPEAVKTLTIA</sequence>
<organism evidence="4 5">
    <name type="scientific">Dorea phocaeensis</name>
    <dbReference type="NCBI Taxonomy" id="2040291"/>
    <lineage>
        <taxon>Bacteria</taxon>
        <taxon>Bacillati</taxon>
        <taxon>Bacillota</taxon>
        <taxon>Clostridia</taxon>
        <taxon>Lachnospirales</taxon>
        <taxon>Lachnospiraceae</taxon>
        <taxon>Dorea</taxon>
    </lineage>
</organism>
<evidence type="ECO:0000256" key="1">
    <source>
        <dbReference type="ARBA" id="ARBA00004328"/>
    </source>
</evidence>